<keyword evidence="3" id="KW-1185">Reference proteome</keyword>
<dbReference type="EMBL" id="JBBXJM010000004">
    <property type="protein sequence ID" value="KAL1407997.1"/>
    <property type="molecule type" value="Genomic_DNA"/>
</dbReference>
<dbReference type="RefSeq" id="XP_069207941.1">
    <property type="nucleotide sequence ID" value="XM_069353299.1"/>
</dbReference>
<sequence>MAASNNTAPDVLMSAASIRVPTLTITIKGSSDCYNAVCGHAIGRNTSTSSCFGMPSTFNDTIPAALAGGKCASMGDIDVAWQRHNRTGNLVPFISNTYAQYPYKCTFTNGACAGQICNFQAQPSNATGREEYMCWSDPVIAMPPPWLPRPDNMTDSCFGPNNTATCEHIAGRDATTYSAAPRLGVPTLLMLLGVSSAALGLLGGAAL</sequence>
<gene>
    <name evidence="2" type="ORF">Q8F55_004794</name>
</gene>
<feature type="transmembrane region" description="Helical" evidence="1">
    <location>
        <begin position="188"/>
        <end position="206"/>
    </location>
</feature>
<organism evidence="2 3">
    <name type="scientific">Vanrija albida</name>
    <dbReference type="NCBI Taxonomy" id="181172"/>
    <lineage>
        <taxon>Eukaryota</taxon>
        <taxon>Fungi</taxon>
        <taxon>Dikarya</taxon>
        <taxon>Basidiomycota</taxon>
        <taxon>Agaricomycotina</taxon>
        <taxon>Tremellomycetes</taxon>
        <taxon>Trichosporonales</taxon>
        <taxon>Trichosporonaceae</taxon>
        <taxon>Vanrija</taxon>
    </lineage>
</organism>
<proteinExistence type="predicted"/>
<protein>
    <submittedName>
        <fullName evidence="2">Uncharacterized protein</fullName>
    </submittedName>
</protein>
<keyword evidence="1" id="KW-0812">Transmembrane</keyword>
<comment type="caution">
    <text evidence="2">The sequence shown here is derived from an EMBL/GenBank/DDBJ whole genome shotgun (WGS) entry which is preliminary data.</text>
</comment>
<keyword evidence="1" id="KW-1133">Transmembrane helix</keyword>
<dbReference type="GeneID" id="95985837"/>
<reference evidence="2 3" key="1">
    <citation type="submission" date="2023-08" db="EMBL/GenBank/DDBJ databases">
        <title>Annotated Genome Sequence of Vanrija albida AlHP1.</title>
        <authorList>
            <person name="Herzog R."/>
        </authorList>
    </citation>
    <scope>NUCLEOTIDE SEQUENCE [LARGE SCALE GENOMIC DNA]</scope>
    <source>
        <strain evidence="2 3">AlHP1</strain>
    </source>
</reference>
<evidence type="ECO:0000313" key="3">
    <source>
        <dbReference type="Proteomes" id="UP001565368"/>
    </source>
</evidence>
<name>A0ABR3Q061_9TREE</name>
<accession>A0ABR3Q061</accession>
<keyword evidence="1" id="KW-0472">Membrane</keyword>
<evidence type="ECO:0000313" key="2">
    <source>
        <dbReference type="EMBL" id="KAL1407997.1"/>
    </source>
</evidence>
<evidence type="ECO:0000256" key="1">
    <source>
        <dbReference type="SAM" id="Phobius"/>
    </source>
</evidence>
<dbReference type="Proteomes" id="UP001565368">
    <property type="component" value="Unassembled WGS sequence"/>
</dbReference>